<evidence type="ECO:0008006" key="3">
    <source>
        <dbReference type="Google" id="ProtNLM"/>
    </source>
</evidence>
<dbReference type="SUPFAM" id="SSF47240">
    <property type="entry name" value="Ferritin-like"/>
    <property type="match status" value="1"/>
</dbReference>
<keyword evidence="2" id="KW-1185">Reference proteome</keyword>
<organism evidence="1 2">
    <name type="scientific">Paraburkholderia graminis (strain ATCC 700544 / DSM 17151 / LMG 18924 / NCIMB 13744 / C4D1M)</name>
    <dbReference type="NCBI Taxonomy" id="396598"/>
    <lineage>
        <taxon>Bacteria</taxon>
        <taxon>Pseudomonadati</taxon>
        <taxon>Pseudomonadota</taxon>
        <taxon>Betaproteobacteria</taxon>
        <taxon>Burkholderiales</taxon>
        <taxon>Burkholderiaceae</taxon>
        <taxon>Paraburkholderia</taxon>
    </lineage>
</organism>
<dbReference type="PANTHER" id="PTHR42782:SF4">
    <property type="entry name" value="DUF455 DOMAIN-CONTAINING PROTEIN"/>
    <property type="match status" value="1"/>
</dbReference>
<dbReference type="Proteomes" id="UP000005045">
    <property type="component" value="Unassembled WGS sequence"/>
</dbReference>
<dbReference type="InterPro" id="IPR009078">
    <property type="entry name" value="Ferritin-like_SF"/>
</dbReference>
<dbReference type="Pfam" id="PF04305">
    <property type="entry name" value="DUF455"/>
    <property type="match status" value="1"/>
</dbReference>
<dbReference type="RefSeq" id="WP_006051295.1">
    <property type="nucleotide sequence ID" value="NZ_ABLD01000017.1"/>
</dbReference>
<dbReference type="InterPro" id="IPR011197">
    <property type="entry name" value="UCP012318"/>
</dbReference>
<evidence type="ECO:0000313" key="1">
    <source>
        <dbReference type="EMBL" id="EDT08572.1"/>
    </source>
</evidence>
<dbReference type="InterPro" id="IPR007402">
    <property type="entry name" value="DUF455"/>
</dbReference>
<proteinExistence type="predicted"/>
<name>B1G5T8_PARG4</name>
<dbReference type="PIRSF" id="PIRSF012318">
    <property type="entry name" value="UCP012318"/>
    <property type="match status" value="1"/>
</dbReference>
<protein>
    <recommendedName>
        <fullName evidence="3">DUF455 domain-containing protein</fullName>
    </recommendedName>
</protein>
<dbReference type="EMBL" id="ABLD01000017">
    <property type="protein sequence ID" value="EDT08572.1"/>
    <property type="molecule type" value="Genomic_DNA"/>
</dbReference>
<evidence type="ECO:0000313" key="2">
    <source>
        <dbReference type="Proteomes" id="UP000005045"/>
    </source>
</evidence>
<dbReference type="AlphaFoldDB" id="B1G5T8"/>
<dbReference type="PANTHER" id="PTHR42782">
    <property type="entry name" value="SI:CH73-314G15.3"/>
    <property type="match status" value="1"/>
</dbReference>
<gene>
    <name evidence="1" type="ORF">BgramDRAFT_4725</name>
</gene>
<dbReference type="CDD" id="cd00657">
    <property type="entry name" value="Ferritin_like"/>
    <property type="match status" value="1"/>
</dbReference>
<accession>B1G5T8</accession>
<reference evidence="1 2" key="1">
    <citation type="submission" date="2008-03" db="EMBL/GenBank/DDBJ databases">
        <title>Sequencing of the draft genome and assembly of Burkholderia graminis C4D1M.</title>
        <authorList>
            <consortium name="US DOE Joint Genome Institute (JGI-PGF)"/>
            <person name="Copeland A."/>
            <person name="Lucas S."/>
            <person name="Lapidus A."/>
            <person name="Glavina del Rio T."/>
            <person name="Dalin E."/>
            <person name="Tice H."/>
            <person name="Bruce D."/>
            <person name="Goodwin L."/>
            <person name="Pitluck S."/>
            <person name="Larimer F."/>
            <person name="Land M.L."/>
            <person name="Hauser L."/>
            <person name="Tiedje J."/>
            <person name="Richardson P."/>
        </authorList>
    </citation>
    <scope>NUCLEOTIDE SEQUENCE [LARGE SCALE GENOMIC DNA]</scope>
    <source>
        <strain evidence="2">ATCC 700544 / DSM 17151 / LMG 18924 / NCIMB 13744 / C4D1M</strain>
    </source>
</reference>
<comment type="caution">
    <text evidence="1">The sequence shown here is derived from an EMBL/GenBank/DDBJ whole genome shotgun (WGS) entry which is preliminary data.</text>
</comment>
<sequence length="279" mass="30554">MGDDALCARTTALAALREPDPATKANAARALYAAVLDGSLPCTANITLDEPPELPGRPARPELVEPRKLGRRSMQSPQGRSVLLHALAHIEFNAINLALDAVWRFAGMPAAFYTDWLKVAAEEAYHFSLLSARLADYGHAYGDFPAHDGLWDMCERTRGDVLVRMALVPRTLEARGLDASPPIRARLKQAGDDASASILDVILRDEIGHVLIGNRWFRHLCDEGGLDPHTTYTRLADQYHAPKLRGPFNFEARRDAGFDDAELAELAALAGLDVDDPQK</sequence>